<keyword evidence="3" id="KW-1185">Reference proteome</keyword>
<evidence type="ECO:0000313" key="3">
    <source>
        <dbReference type="Proteomes" id="UP000221614"/>
    </source>
</evidence>
<dbReference type="KEGG" id="vg:40080280"/>
<evidence type="ECO:0000256" key="1">
    <source>
        <dbReference type="SAM" id="MobiDB-lite"/>
    </source>
</evidence>
<feature type="region of interest" description="Disordered" evidence="1">
    <location>
        <begin position="299"/>
        <end position="388"/>
    </location>
</feature>
<feature type="compositionally biased region" description="Basic and acidic residues" evidence="1">
    <location>
        <begin position="25"/>
        <end position="34"/>
    </location>
</feature>
<feature type="compositionally biased region" description="Low complexity" evidence="1">
    <location>
        <begin position="299"/>
        <end position="331"/>
    </location>
</feature>
<feature type="region of interest" description="Disordered" evidence="1">
    <location>
        <begin position="201"/>
        <end position="261"/>
    </location>
</feature>
<reference evidence="2" key="1">
    <citation type="journal article" date="2016" name="Genome Announc.">
        <title>Complete Genome Sequences of Broad-Host-Range Pseudomonas aeruginosa Bacteriophages phiR18 and phiS12-1.</title>
        <authorList>
            <person name="Furusawa T."/>
            <person name="Iwano H."/>
            <person name="Higuchi H."/>
            <person name="Usui M."/>
            <person name="Maruyama F."/>
            <person name="Nakagawa I."/>
            <person name="Yokota H."/>
            <person name="Tamura Y."/>
        </authorList>
    </citation>
    <scope>NUCLEOTIDE SEQUENCE [LARGE SCALE GENOMIC DNA]</scope>
</reference>
<name>A0A0S3UG98_9CAUD</name>
<dbReference type="Proteomes" id="UP000221614">
    <property type="component" value="Segment"/>
</dbReference>
<evidence type="ECO:0000313" key="2">
    <source>
        <dbReference type="EMBL" id="BAU16414.1"/>
    </source>
</evidence>
<dbReference type="RefSeq" id="YP_009604386.1">
    <property type="nucleotide sequence ID" value="NC_041964.1"/>
</dbReference>
<organism evidence="2 3">
    <name type="scientific">Pseudomonas phage phiR18</name>
    <dbReference type="NCBI Taxonomy" id="1752027"/>
    <lineage>
        <taxon>Viruses</taxon>
        <taxon>Duplodnaviria</taxon>
        <taxon>Heunggongvirae</taxon>
        <taxon>Uroviricota</taxon>
        <taxon>Caudoviricetes</taxon>
        <taxon>Kochitakasuvirus</taxon>
        <taxon>Kochitakasuvirus R18</taxon>
    </lineage>
</organism>
<feature type="compositionally biased region" description="Gly residues" evidence="1">
    <location>
        <begin position="374"/>
        <end position="387"/>
    </location>
</feature>
<dbReference type="EMBL" id="LC102729">
    <property type="protein sequence ID" value="BAU16414.1"/>
    <property type="molecule type" value="Genomic_DNA"/>
</dbReference>
<proteinExistence type="predicted"/>
<feature type="region of interest" description="Disordered" evidence="1">
    <location>
        <begin position="17"/>
        <end position="47"/>
    </location>
</feature>
<sequence length="822" mass="83907">MARQPLGYGVEEIPVDEIDYTGGDGTRRPLRRGESGLPPTASAADDSAVRIRQNAATRTITAPMRGLPPEPMPSGVQEALAKSNRVLGGAQQARVAPRRLGGAVGALAGAIPAIDNARRVYEGTEGDLGQTARQVGFDAAPLLGAGVGGALGAAAGGVGGAPSGPGALATGIAGATALGSAGYAAGDGAVRSLDRAIGGSGVSPLEDLQQRGLAPQAPRENVMVSAADGDVPTGPGGESSMSVDPITGRDAQGNTPRFRTLGGTTVAEPVTAGAVTAPAPAVTPPAVTERDIVAEAATAPAAPATPSPAATAPAAPATPSPAAAAPTEATAVQPSAPLGAATPTNLSFARPGGGTDTVQRTTVGGVPTFTNIPGGAGAASGTTGGSAAGARPLANTISSAGVPSIAELDARDARRQAVADARMAQQRMRINEGQIQSLIRSGSAADLMQARALMGENRRLGEMGTIRQGTADTFVNNERQAEIGDRALRARLGAQNAAFQQLMGLERLRMQQGRQASADDANFAGTNREDFNTALAAQFGRQDPESGETVVPQATQAFLSQYQPNWVQQQEADYAQQLQALRSESQTNPQARERLAAVQQAYQNFRRGVYRLNSDGSVASLRPVSEMDPTTQQRFFDAAQTVQRGQQDQSDPRTLLGGLGGAALGGLTAAARRTPAGRAVSAGRAILGAAAGGLGGAVAGNALSETPNAVVAGGNVLDPTMDSNVDSIQVINGDPVLRTRDGNLYNLGGFQYQSNNPGVLGRSRQQDERTSQFAPLANAYARRLLQQSRNMSADDRQRAVAAIRTFPGLDPDLRTRLDSLSN</sequence>
<accession>A0A0S3UG98</accession>
<protein>
    <submittedName>
        <fullName evidence="2">Uncharacterized protein</fullName>
    </submittedName>
</protein>
<dbReference type="GeneID" id="40080280"/>